<dbReference type="Proteomes" id="UP000295304">
    <property type="component" value="Unassembled WGS sequence"/>
</dbReference>
<evidence type="ECO:0000256" key="1">
    <source>
        <dbReference type="SAM" id="MobiDB-lite"/>
    </source>
</evidence>
<protein>
    <submittedName>
        <fullName evidence="2">Uncharacterized protein</fullName>
    </submittedName>
</protein>
<evidence type="ECO:0000313" key="2">
    <source>
        <dbReference type="EMBL" id="TCS61618.1"/>
    </source>
</evidence>
<dbReference type="EMBL" id="SLZW01000007">
    <property type="protein sequence ID" value="TCS61618.1"/>
    <property type="molecule type" value="Genomic_DNA"/>
</dbReference>
<organism evidence="2 3">
    <name type="scientific">Varunaivibrio sulfuroxidans</name>
    <dbReference type="NCBI Taxonomy" id="1773489"/>
    <lineage>
        <taxon>Bacteria</taxon>
        <taxon>Pseudomonadati</taxon>
        <taxon>Pseudomonadota</taxon>
        <taxon>Alphaproteobacteria</taxon>
        <taxon>Rhodospirillales</taxon>
        <taxon>Magnetovibrionaceae</taxon>
        <taxon>Varunaivibrio</taxon>
    </lineage>
</organism>
<sequence>MCAAVNDFCEEFRPAEVAPLHHDGDIVVRLCEGMRAPRRRHLRYMRLYVILHRAGGELWTHVYRVEHAPFGGKAQVHLLKVDPGNQVAASSQWALERWMNGAFGAESTTPARPSPLSSRIAGAWPSDQAL</sequence>
<gene>
    <name evidence="2" type="ORF">EDD55_10726</name>
</gene>
<dbReference type="AlphaFoldDB" id="A0A4R3J6Z1"/>
<evidence type="ECO:0000313" key="3">
    <source>
        <dbReference type="Proteomes" id="UP000295304"/>
    </source>
</evidence>
<dbReference type="OrthoDB" id="7270296at2"/>
<reference evidence="2 3" key="1">
    <citation type="submission" date="2019-03" db="EMBL/GenBank/DDBJ databases">
        <title>Genomic Encyclopedia of Type Strains, Phase IV (KMG-IV): sequencing the most valuable type-strain genomes for metagenomic binning, comparative biology and taxonomic classification.</title>
        <authorList>
            <person name="Goeker M."/>
        </authorList>
    </citation>
    <scope>NUCLEOTIDE SEQUENCE [LARGE SCALE GENOMIC DNA]</scope>
    <source>
        <strain evidence="2 3">DSM 101688</strain>
    </source>
</reference>
<name>A0A4R3J6Z1_9PROT</name>
<dbReference type="RefSeq" id="WP_132939337.1">
    <property type="nucleotide sequence ID" value="NZ_CP119676.1"/>
</dbReference>
<keyword evidence="3" id="KW-1185">Reference proteome</keyword>
<comment type="caution">
    <text evidence="2">The sequence shown here is derived from an EMBL/GenBank/DDBJ whole genome shotgun (WGS) entry which is preliminary data.</text>
</comment>
<feature type="compositionally biased region" description="Polar residues" evidence="1">
    <location>
        <begin position="106"/>
        <end position="117"/>
    </location>
</feature>
<accession>A0A4R3J6Z1</accession>
<feature type="region of interest" description="Disordered" evidence="1">
    <location>
        <begin position="104"/>
        <end position="130"/>
    </location>
</feature>
<proteinExistence type="predicted"/>